<name>C5BBG3_EDWI9</name>
<gene>
    <name evidence="1" type="ordered locus">NT01EI_0985</name>
</gene>
<reference evidence="2" key="1">
    <citation type="submission" date="2009-03" db="EMBL/GenBank/DDBJ databases">
        <title>Complete genome sequence of Edwardsiella ictaluri 93-146.</title>
        <authorList>
            <person name="Williams M.L."/>
            <person name="Gillaspy A.F."/>
            <person name="Dyer D.W."/>
            <person name="Thune R.L."/>
            <person name="Waldbieser G.C."/>
            <person name="Schuster S.C."/>
            <person name="Gipson J."/>
            <person name="Zaitshik J."/>
            <person name="Landry C."/>
            <person name="Lawrence M.L."/>
        </authorList>
    </citation>
    <scope>NUCLEOTIDE SEQUENCE [LARGE SCALE GENOMIC DNA]</scope>
    <source>
        <strain evidence="2">93-146</strain>
    </source>
</reference>
<organism evidence="1 2">
    <name type="scientific">Edwardsiella ictaluri (strain 93-146)</name>
    <dbReference type="NCBI Taxonomy" id="634503"/>
    <lineage>
        <taxon>Bacteria</taxon>
        <taxon>Pseudomonadati</taxon>
        <taxon>Pseudomonadota</taxon>
        <taxon>Gammaproteobacteria</taxon>
        <taxon>Enterobacterales</taxon>
        <taxon>Hafniaceae</taxon>
        <taxon>Edwardsiella</taxon>
    </lineage>
</organism>
<dbReference type="HOGENOM" id="CLU_3167427_0_0_6"/>
<dbReference type="Proteomes" id="UP000001485">
    <property type="component" value="Chromosome"/>
</dbReference>
<evidence type="ECO:0000313" key="2">
    <source>
        <dbReference type="Proteomes" id="UP000001485"/>
    </source>
</evidence>
<evidence type="ECO:0000313" key="1">
    <source>
        <dbReference type="EMBL" id="ACR68198.1"/>
    </source>
</evidence>
<dbReference type="KEGG" id="eic:NT01EI_0985"/>
<reference evidence="1 2" key="2">
    <citation type="journal article" date="2012" name="J. Bacteriol.">
        <title>Genome Sequence of Edwardsiella ictaluri 93-146, a Strain Associated with a Natural Channel Catfish Outbreak of Enteric Septicemia of Catfish.</title>
        <authorList>
            <person name="Williams M.L."/>
            <person name="Gillaspy A.F."/>
            <person name="Dyer D.W."/>
            <person name="Thune R.L."/>
            <person name="Waldbieser G.C."/>
            <person name="Schuster S.C."/>
            <person name="Gipson J."/>
            <person name="Zaitshik J."/>
            <person name="Landry C."/>
            <person name="Banes M.M."/>
            <person name="Lawrence M.L."/>
        </authorList>
    </citation>
    <scope>NUCLEOTIDE SEQUENCE [LARGE SCALE GENOMIC DNA]</scope>
    <source>
        <strain evidence="1 2">93-146</strain>
    </source>
</reference>
<proteinExistence type="predicted"/>
<dbReference type="AlphaFoldDB" id="C5BBG3"/>
<accession>C5BBG3</accession>
<sequence>MLSAWIRNNNGKEILAIKNQLQQQNINRKTKYPIYIIFTKLHKTSCI</sequence>
<dbReference type="EMBL" id="CP001600">
    <property type="protein sequence ID" value="ACR68198.1"/>
    <property type="molecule type" value="Genomic_DNA"/>
</dbReference>
<protein>
    <submittedName>
        <fullName evidence="1">Uncharacterized protein</fullName>
    </submittedName>
</protein>